<protein>
    <submittedName>
        <fullName evidence="1">Isoleucyl tRNA synthetase, putative</fullName>
    </submittedName>
</protein>
<dbReference type="Pfam" id="PF19302">
    <property type="entry name" value="DUF5915"/>
    <property type="match status" value="1"/>
</dbReference>
<evidence type="ECO:0000313" key="1">
    <source>
        <dbReference type="EMBL" id="EER10313.1"/>
    </source>
</evidence>
<evidence type="ECO:0000313" key="2">
    <source>
        <dbReference type="Proteomes" id="UP000007800"/>
    </source>
</evidence>
<dbReference type="InParanoid" id="C5KYY0"/>
<dbReference type="OrthoDB" id="1706657at2759"/>
<keyword evidence="2" id="KW-1185">Reference proteome</keyword>
<dbReference type="AlphaFoldDB" id="C5KYY0"/>
<keyword evidence="1" id="KW-0030">Aminoacyl-tRNA synthetase</keyword>
<dbReference type="GO" id="GO:0006428">
    <property type="term" value="P:isoleucyl-tRNA aminoacylation"/>
    <property type="evidence" value="ECO:0007669"/>
    <property type="project" value="TreeGrafter"/>
</dbReference>
<dbReference type="PANTHER" id="PTHR42780">
    <property type="entry name" value="SOLEUCYL-TRNA SYNTHETASE"/>
    <property type="match status" value="1"/>
</dbReference>
<accession>C5KYY0</accession>
<dbReference type="InterPro" id="IPR009080">
    <property type="entry name" value="tRNAsynth_Ia_anticodon-bd"/>
</dbReference>
<keyword evidence="1" id="KW-0436">Ligase</keyword>
<organism evidence="2">
    <name type="scientific">Perkinsus marinus (strain ATCC 50983 / TXsc)</name>
    <dbReference type="NCBI Taxonomy" id="423536"/>
    <lineage>
        <taxon>Eukaryota</taxon>
        <taxon>Sar</taxon>
        <taxon>Alveolata</taxon>
        <taxon>Perkinsozoa</taxon>
        <taxon>Perkinsea</taxon>
        <taxon>Perkinsida</taxon>
        <taxon>Perkinsidae</taxon>
        <taxon>Perkinsus</taxon>
    </lineage>
</organism>
<proteinExistence type="predicted"/>
<dbReference type="GeneID" id="9039105"/>
<dbReference type="InterPro" id="IPR023586">
    <property type="entry name" value="Ile-tRNA-ligase_type2"/>
</dbReference>
<gene>
    <name evidence="1" type="ORF">Pmar_PMAR022448</name>
</gene>
<dbReference type="RefSeq" id="XP_002778518.1">
    <property type="nucleotide sequence ID" value="XM_002778472.1"/>
</dbReference>
<dbReference type="PANTHER" id="PTHR42780:SF1">
    <property type="entry name" value="ISOLEUCINE--TRNA LIGASE, CYTOPLASMIC"/>
    <property type="match status" value="1"/>
</dbReference>
<dbReference type="EMBL" id="GG677623">
    <property type="protein sequence ID" value="EER10313.1"/>
    <property type="molecule type" value="Genomic_DNA"/>
</dbReference>
<dbReference type="GO" id="GO:0004822">
    <property type="term" value="F:isoleucine-tRNA ligase activity"/>
    <property type="evidence" value="ECO:0007669"/>
    <property type="project" value="InterPro"/>
</dbReference>
<dbReference type="OMA" id="VEMWAIS"/>
<dbReference type="GO" id="GO:0005524">
    <property type="term" value="F:ATP binding"/>
    <property type="evidence" value="ECO:0007669"/>
    <property type="project" value="InterPro"/>
</dbReference>
<sequence length="333" mass="37221">MMPDPDVQGLDPAIVTALNRVQTVVTMGRLLRDHRTVGLKTPLRRIRVIAEDQSYLDDIHRLENYVKDELNVMSLETSADTSMLATEVAPNFRALGGLVGKQMKKVVADIKAMTPDQIKEFQKTNSIEIQGFELTPEYITVTHTIKDLGDPNLEATSQGDVTVILDFTKDEDLLQLALAREITNRVQKLRKEVGLQQDDPVEMWASSTVKEVTEVLEKKSDYIDRLLRRPLMNAKDLQGHEVTIVQEKFDIDKENSVTVSITRMGPHFNMKELDTLSGGNKEVQEMLKQYVMSHSTAELVDGVEPLCLNGKSYALKNGVHYSANGVAAVSWGA</sequence>
<reference evidence="1 2" key="1">
    <citation type="submission" date="2008-07" db="EMBL/GenBank/DDBJ databases">
        <authorList>
            <person name="El-Sayed N."/>
            <person name="Caler E."/>
            <person name="Inman J."/>
            <person name="Amedeo P."/>
            <person name="Hass B."/>
            <person name="Wortman J."/>
        </authorList>
    </citation>
    <scope>NUCLEOTIDE SEQUENCE [LARGE SCALE GENOMIC DNA]</scope>
    <source>
        <strain evidence="2">ATCC 50983 / TXsc</strain>
    </source>
</reference>
<name>C5KYY0_PERM5</name>
<dbReference type="Proteomes" id="UP000007800">
    <property type="component" value="Unassembled WGS sequence"/>
</dbReference>
<dbReference type="SUPFAM" id="SSF47323">
    <property type="entry name" value="Anticodon-binding domain of a subclass of class I aminoacyl-tRNA synthetases"/>
    <property type="match status" value="1"/>
</dbReference>